<keyword evidence="2" id="KW-1185">Reference proteome</keyword>
<comment type="caution">
    <text evidence="1">The sequence shown here is derived from an EMBL/GenBank/DDBJ whole genome shotgun (WGS) entry which is preliminary data.</text>
</comment>
<dbReference type="AlphaFoldDB" id="A0A366XSL0"/>
<reference evidence="1 2" key="1">
    <citation type="submission" date="2018-07" db="EMBL/GenBank/DDBJ databases">
        <title>Lottiidibacillus patelloidae gen. nov., sp. nov., isolated from the intestinal tract of a marine limpet and the reclassification of B. taeanensis BH030017T, B. algicola KMM 3737T and B. hwajinpoensis SW-72T as genus Lottiidibacillus.</title>
        <authorList>
            <person name="Liu R."/>
            <person name="Huang Z."/>
        </authorList>
    </citation>
    <scope>NUCLEOTIDE SEQUENCE [LARGE SCALE GENOMIC DNA]</scope>
    <source>
        <strain evidence="1 2">BH030017</strain>
    </source>
</reference>
<protein>
    <submittedName>
        <fullName evidence="1">Uncharacterized protein</fullName>
    </submittedName>
</protein>
<name>A0A366XSL0_9BACI</name>
<organism evidence="1 2">
    <name type="scientific">Bacillus taeanensis</name>
    <dbReference type="NCBI Taxonomy" id="273032"/>
    <lineage>
        <taxon>Bacteria</taxon>
        <taxon>Bacillati</taxon>
        <taxon>Bacillota</taxon>
        <taxon>Bacilli</taxon>
        <taxon>Bacillales</taxon>
        <taxon>Bacillaceae</taxon>
        <taxon>Bacillus</taxon>
    </lineage>
</organism>
<dbReference type="EMBL" id="QOCW01000017">
    <property type="protein sequence ID" value="RBW68666.1"/>
    <property type="molecule type" value="Genomic_DNA"/>
</dbReference>
<proteinExistence type="predicted"/>
<gene>
    <name evidence="1" type="ORF">DS031_15010</name>
</gene>
<evidence type="ECO:0000313" key="1">
    <source>
        <dbReference type="EMBL" id="RBW68666.1"/>
    </source>
</evidence>
<accession>A0A366XSL0</accession>
<dbReference type="Proteomes" id="UP000253314">
    <property type="component" value="Unassembled WGS sequence"/>
</dbReference>
<evidence type="ECO:0000313" key="2">
    <source>
        <dbReference type="Proteomes" id="UP000253314"/>
    </source>
</evidence>
<sequence>MGLRKHAEFEKQDDLLRMITKKKISIKKFVSLCSCCQKCIYAKNGVVSGTKLLNENYMCLSCANTLIHQKKMITEQRLSH</sequence>